<sequence length="58" mass="6154">MPHKTQLTLNIDPALKTAGQAVAQNLGLDLSTVVQQLITTMVAEQRLPFTPTDLPAAA</sequence>
<organism evidence="1 2">
    <name type="scientific">Loigolactobacillus bifermentans DSM 20003</name>
    <dbReference type="NCBI Taxonomy" id="1423726"/>
    <lineage>
        <taxon>Bacteria</taxon>
        <taxon>Bacillati</taxon>
        <taxon>Bacillota</taxon>
        <taxon>Bacilli</taxon>
        <taxon>Lactobacillales</taxon>
        <taxon>Lactobacillaceae</taxon>
        <taxon>Loigolactobacillus</taxon>
    </lineage>
</organism>
<gene>
    <name evidence="1" type="ORF">FC07_GL000347</name>
</gene>
<dbReference type="Proteomes" id="UP000051461">
    <property type="component" value="Unassembled WGS sequence"/>
</dbReference>
<dbReference type="AlphaFoldDB" id="A0A0R1GKH9"/>
<evidence type="ECO:0000313" key="1">
    <source>
        <dbReference type="EMBL" id="KRK34598.1"/>
    </source>
</evidence>
<protein>
    <recommendedName>
        <fullName evidence="3">Addiction module antitoxin, RelB/DinJ family</fullName>
    </recommendedName>
</protein>
<dbReference type="InterPro" id="IPR013321">
    <property type="entry name" value="Arc_rbn_hlx_hlx"/>
</dbReference>
<accession>A0A0R1GKH9</accession>
<dbReference type="Gene3D" id="1.10.1220.10">
    <property type="entry name" value="Met repressor-like"/>
    <property type="match status" value="1"/>
</dbReference>
<reference evidence="1 2" key="1">
    <citation type="journal article" date="2015" name="Genome Announc.">
        <title>Expanding the biotechnology potential of lactobacilli through comparative genomics of 213 strains and associated genera.</title>
        <authorList>
            <person name="Sun Z."/>
            <person name="Harris H.M."/>
            <person name="McCann A."/>
            <person name="Guo C."/>
            <person name="Argimon S."/>
            <person name="Zhang W."/>
            <person name="Yang X."/>
            <person name="Jeffery I.B."/>
            <person name="Cooney J.C."/>
            <person name="Kagawa T.F."/>
            <person name="Liu W."/>
            <person name="Song Y."/>
            <person name="Salvetti E."/>
            <person name="Wrobel A."/>
            <person name="Rasinkangas P."/>
            <person name="Parkhill J."/>
            <person name="Rea M.C."/>
            <person name="O'Sullivan O."/>
            <person name="Ritari J."/>
            <person name="Douillard F.P."/>
            <person name="Paul Ross R."/>
            <person name="Yang R."/>
            <person name="Briner A.E."/>
            <person name="Felis G.E."/>
            <person name="de Vos W.M."/>
            <person name="Barrangou R."/>
            <person name="Klaenhammer T.R."/>
            <person name="Caufield P.W."/>
            <person name="Cui Y."/>
            <person name="Zhang H."/>
            <person name="O'Toole P.W."/>
        </authorList>
    </citation>
    <scope>NUCLEOTIDE SEQUENCE [LARGE SCALE GENOMIC DNA]</scope>
    <source>
        <strain evidence="1 2">DSM 20003</strain>
    </source>
</reference>
<evidence type="ECO:0008006" key="3">
    <source>
        <dbReference type="Google" id="ProtNLM"/>
    </source>
</evidence>
<keyword evidence="2" id="KW-1185">Reference proteome</keyword>
<proteinExistence type="predicted"/>
<dbReference type="GO" id="GO:0006355">
    <property type="term" value="P:regulation of DNA-templated transcription"/>
    <property type="evidence" value="ECO:0007669"/>
    <property type="project" value="InterPro"/>
</dbReference>
<dbReference type="RefSeq" id="WP_083483266.1">
    <property type="nucleotide sequence ID" value="NZ_AZDA01000090.1"/>
</dbReference>
<dbReference type="STRING" id="1423726.FC07_GL000347"/>
<comment type="caution">
    <text evidence="1">The sequence shown here is derived from an EMBL/GenBank/DDBJ whole genome shotgun (WGS) entry which is preliminary data.</text>
</comment>
<name>A0A0R1GKH9_9LACO</name>
<dbReference type="OrthoDB" id="9808267at2"/>
<evidence type="ECO:0000313" key="2">
    <source>
        <dbReference type="Proteomes" id="UP000051461"/>
    </source>
</evidence>
<dbReference type="EMBL" id="AZDA01000090">
    <property type="protein sequence ID" value="KRK34598.1"/>
    <property type="molecule type" value="Genomic_DNA"/>
</dbReference>